<proteinExistence type="predicted"/>
<evidence type="ECO:0000256" key="1">
    <source>
        <dbReference type="SAM" id="MobiDB-lite"/>
    </source>
</evidence>
<feature type="compositionally biased region" description="Polar residues" evidence="1">
    <location>
        <begin position="36"/>
        <end position="49"/>
    </location>
</feature>
<name>A0A8J4DY46_9ACTN</name>
<dbReference type="EMBL" id="BOPG01000011">
    <property type="protein sequence ID" value="GIJ54251.1"/>
    <property type="molecule type" value="Genomic_DNA"/>
</dbReference>
<reference evidence="2" key="1">
    <citation type="submission" date="2021-01" db="EMBL/GenBank/DDBJ databases">
        <title>Whole genome shotgun sequence of Virgisporangium aurantiacum NBRC 16421.</title>
        <authorList>
            <person name="Komaki H."/>
            <person name="Tamura T."/>
        </authorList>
    </citation>
    <scope>NUCLEOTIDE SEQUENCE</scope>
    <source>
        <strain evidence="2">NBRC 16421</strain>
    </source>
</reference>
<evidence type="ECO:0000313" key="2">
    <source>
        <dbReference type="EMBL" id="GIJ54251.1"/>
    </source>
</evidence>
<feature type="region of interest" description="Disordered" evidence="1">
    <location>
        <begin position="1"/>
        <end position="64"/>
    </location>
</feature>
<gene>
    <name evidence="2" type="ORF">Vau01_017670</name>
</gene>
<sequence>MLTQPADHAGHEQQVQQAEQADEHQARDYEPHRSSCPVTASRQHPSLQVRQYVPPPGRKQQLCA</sequence>
<comment type="caution">
    <text evidence="2">The sequence shown here is derived from an EMBL/GenBank/DDBJ whole genome shotgun (WGS) entry which is preliminary data.</text>
</comment>
<keyword evidence="3" id="KW-1185">Reference proteome</keyword>
<organism evidence="2 3">
    <name type="scientific">Virgisporangium aurantiacum</name>
    <dbReference type="NCBI Taxonomy" id="175570"/>
    <lineage>
        <taxon>Bacteria</taxon>
        <taxon>Bacillati</taxon>
        <taxon>Actinomycetota</taxon>
        <taxon>Actinomycetes</taxon>
        <taxon>Micromonosporales</taxon>
        <taxon>Micromonosporaceae</taxon>
        <taxon>Virgisporangium</taxon>
    </lineage>
</organism>
<dbReference type="Proteomes" id="UP000612585">
    <property type="component" value="Unassembled WGS sequence"/>
</dbReference>
<evidence type="ECO:0000313" key="3">
    <source>
        <dbReference type="Proteomes" id="UP000612585"/>
    </source>
</evidence>
<feature type="compositionally biased region" description="Basic and acidic residues" evidence="1">
    <location>
        <begin position="21"/>
        <end position="33"/>
    </location>
</feature>
<accession>A0A8J4DY46</accession>
<dbReference type="AlphaFoldDB" id="A0A8J4DY46"/>
<protein>
    <submittedName>
        <fullName evidence="2">Uncharacterized protein</fullName>
    </submittedName>
</protein>